<sequence>MRRLLLIAGGISLLYGCGGGGGIAKPDIHYRDFGVNVAVPSSPYLTEENHRDGWGQRDCLGCHQNFKHTMATPKFSADKYQKLIDRAVENVGVRNSIEVCSACHGLNGVSGERRQCLVCHDQMDKLHFYSNTSNRKHFHDFNGNGKIDDGDCVVCHWQPDMDGIVEMDTDFGKLGGTVVRNTQELCLKCHSNTWSSIKDEPLADTNGDGTPDKKVSENLNPPDVGLKWSGDYHGDNSFSSEKPFKQVDLDGELLFHTEHSPLECVQCHNPHGSNNDGLIVEKVGETLSVVKPVKQVDNTQEVKYTIVDPQTTAYFENMKYYGSVEAKDRTYNLENSTDLNDYVNLPVKNDDSSVENNRSTSPSLCASCHDGSSDYSPVNGLGLPIDIQNHNSGHKCTECHAHGGTF</sequence>
<feature type="region of interest" description="Disordered" evidence="4">
    <location>
        <begin position="198"/>
        <end position="221"/>
    </location>
</feature>
<dbReference type="InterPro" id="IPR036280">
    <property type="entry name" value="Multihaem_cyt_sf"/>
</dbReference>
<dbReference type="InterPro" id="IPR009056">
    <property type="entry name" value="Cyt_c-like_dom"/>
</dbReference>
<keyword evidence="2 3" id="KW-0408">Iron</keyword>
<dbReference type="GO" id="GO:0020037">
    <property type="term" value="F:heme binding"/>
    <property type="evidence" value="ECO:0007669"/>
    <property type="project" value="InterPro"/>
</dbReference>
<reference evidence="6 7" key="1">
    <citation type="submission" date="2017-05" db="EMBL/GenBank/DDBJ databases">
        <authorList>
            <person name="Varghese N."/>
            <person name="Submissions S."/>
        </authorList>
    </citation>
    <scope>NUCLEOTIDE SEQUENCE [LARGE SCALE GENOMIC DNA]</scope>
    <source>
        <strain evidence="6 7">DSM 16304</strain>
    </source>
</reference>
<evidence type="ECO:0000256" key="1">
    <source>
        <dbReference type="ARBA" id="ARBA00022723"/>
    </source>
</evidence>
<name>A0A521BVS2_9BACT</name>
<proteinExistence type="predicted"/>
<evidence type="ECO:0000313" key="7">
    <source>
        <dbReference type="Proteomes" id="UP000317315"/>
    </source>
</evidence>
<dbReference type="AlphaFoldDB" id="A0A521BVS2"/>
<dbReference type="RefSeq" id="WP_142934936.1">
    <property type="nucleotide sequence ID" value="NZ_FXTM01000008.1"/>
</dbReference>
<feature type="domain" description="Cytochrome c" evidence="5">
    <location>
        <begin position="246"/>
        <end position="347"/>
    </location>
</feature>
<evidence type="ECO:0000313" key="6">
    <source>
        <dbReference type="EMBL" id="SMO51279.1"/>
    </source>
</evidence>
<evidence type="ECO:0000256" key="4">
    <source>
        <dbReference type="SAM" id="MobiDB-lite"/>
    </source>
</evidence>
<keyword evidence="7" id="KW-1185">Reference proteome</keyword>
<keyword evidence="1 3" id="KW-0479">Metal-binding</keyword>
<accession>A0A521BVS2</accession>
<dbReference type="Pfam" id="PF09699">
    <property type="entry name" value="Paired_CXXCH_1"/>
    <property type="match status" value="1"/>
</dbReference>
<evidence type="ECO:0000259" key="5">
    <source>
        <dbReference type="PROSITE" id="PS51007"/>
    </source>
</evidence>
<dbReference type="InterPro" id="IPR010177">
    <property type="entry name" value="Paired_CXXCH_1"/>
</dbReference>
<keyword evidence="3" id="KW-0349">Heme</keyword>
<dbReference type="EMBL" id="FXTM01000008">
    <property type="protein sequence ID" value="SMO51279.1"/>
    <property type="molecule type" value="Genomic_DNA"/>
</dbReference>
<dbReference type="PROSITE" id="PS51007">
    <property type="entry name" value="CYTC"/>
    <property type="match status" value="1"/>
</dbReference>
<dbReference type="SUPFAM" id="SSF48695">
    <property type="entry name" value="Multiheme cytochromes"/>
    <property type="match status" value="1"/>
</dbReference>
<dbReference type="OrthoDB" id="10939at2"/>
<evidence type="ECO:0000256" key="2">
    <source>
        <dbReference type="ARBA" id="ARBA00023004"/>
    </source>
</evidence>
<dbReference type="PROSITE" id="PS51257">
    <property type="entry name" value="PROKAR_LIPOPROTEIN"/>
    <property type="match status" value="1"/>
</dbReference>
<gene>
    <name evidence="6" type="ORF">SAMN06269117_10830</name>
</gene>
<protein>
    <submittedName>
        <fullName evidence="6">Doubled CXXCH domain-containing protein</fullName>
    </submittedName>
</protein>
<dbReference type="GO" id="GO:0046872">
    <property type="term" value="F:metal ion binding"/>
    <property type="evidence" value="ECO:0007669"/>
    <property type="project" value="UniProtKB-KW"/>
</dbReference>
<organism evidence="6 7">
    <name type="scientific">Balnearium lithotrophicum</name>
    <dbReference type="NCBI Taxonomy" id="223788"/>
    <lineage>
        <taxon>Bacteria</taxon>
        <taxon>Pseudomonadati</taxon>
        <taxon>Aquificota</taxon>
        <taxon>Aquificia</taxon>
        <taxon>Desulfurobacteriales</taxon>
        <taxon>Desulfurobacteriaceae</taxon>
        <taxon>Balnearium</taxon>
    </lineage>
</organism>
<evidence type="ECO:0000256" key="3">
    <source>
        <dbReference type="PROSITE-ProRule" id="PRU00433"/>
    </source>
</evidence>
<dbReference type="GO" id="GO:0009055">
    <property type="term" value="F:electron transfer activity"/>
    <property type="evidence" value="ECO:0007669"/>
    <property type="project" value="InterPro"/>
</dbReference>
<dbReference type="Proteomes" id="UP000317315">
    <property type="component" value="Unassembled WGS sequence"/>
</dbReference>
<dbReference type="Gene3D" id="3.90.10.10">
    <property type="entry name" value="Cytochrome C3"/>
    <property type="match status" value="1"/>
</dbReference>